<name>A0A2P6R360_ROSCH</name>
<comment type="caution">
    <text evidence="2">The sequence shown here is derived from an EMBL/GenBank/DDBJ whole genome shotgun (WGS) entry which is preliminary data.</text>
</comment>
<dbReference type="Proteomes" id="UP000238479">
    <property type="component" value="Chromosome 4"/>
</dbReference>
<gene>
    <name evidence="2" type="ORF">RchiOBHm_Chr4g0440811</name>
</gene>
<accession>A0A2P6R360</accession>
<dbReference type="Gramene" id="PRQ40875">
    <property type="protein sequence ID" value="PRQ40875"/>
    <property type="gene ID" value="RchiOBHm_Chr4g0440811"/>
</dbReference>
<evidence type="ECO:0000313" key="2">
    <source>
        <dbReference type="EMBL" id="PRQ40875.1"/>
    </source>
</evidence>
<dbReference type="PANTHER" id="PTHR31672:SF13">
    <property type="entry name" value="F-BOX PROTEIN CPR30-LIKE"/>
    <property type="match status" value="1"/>
</dbReference>
<dbReference type="InterPro" id="IPR050796">
    <property type="entry name" value="SCF_F-box_component"/>
</dbReference>
<dbReference type="Gene3D" id="1.20.1280.50">
    <property type="match status" value="1"/>
</dbReference>
<feature type="domain" description="F-box" evidence="1">
    <location>
        <begin position="15"/>
        <end position="55"/>
    </location>
</feature>
<dbReference type="InterPro" id="IPR036047">
    <property type="entry name" value="F-box-like_dom_sf"/>
</dbReference>
<dbReference type="SUPFAM" id="SSF81383">
    <property type="entry name" value="F-box domain"/>
    <property type="match status" value="1"/>
</dbReference>
<evidence type="ECO:0000313" key="3">
    <source>
        <dbReference type="Proteomes" id="UP000238479"/>
    </source>
</evidence>
<evidence type="ECO:0000259" key="1">
    <source>
        <dbReference type="SMART" id="SM00256"/>
    </source>
</evidence>
<dbReference type="Pfam" id="PF00646">
    <property type="entry name" value="F-box"/>
    <property type="match status" value="1"/>
</dbReference>
<keyword evidence="3" id="KW-1185">Reference proteome</keyword>
<dbReference type="AlphaFoldDB" id="A0A2P6R360"/>
<protein>
    <submittedName>
        <fullName evidence="2">Putative F-box domain-containing protein</fullName>
    </submittedName>
</protein>
<organism evidence="2 3">
    <name type="scientific">Rosa chinensis</name>
    <name type="common">China rose</name>
    <dbReference type="NCBI Taxonomy" id="74649"/>
    <lineage>
        <taxon>Eukaryota</taxon>
        <taxon>Viridiplantae</taxon>
        <taxon>Streptophyta</taxon>
        <taxon>Embryophyta</taxon>
        <taxon>Tracheophyta</taxon>
        <taxon>Spermatophyta</taxon>
        <taxon>Magnoliopsida</taxon>
        <taxon>eudicotyledons</taxon>
        <taxon>Gunneridae</taxon>
        <taxon>Pentapetalae</taxon>
        <taxon>rosids</taxon>
        <taxon>fabids</taxon>
        <taxon>Rosales</taxon>
        <taxon>Rosaceae</taxon>
        <taxon>Rosoideae</taxon>
        <taxon>Rosoideae incertae sedis</taxon>
        <taxon>Rosa</taxon>
    </lineage>
</organism>
<dbReference type="CDD" id="cd22157">
    <property type="entry name" value="F-box_AtFBW1-like"/>
    <property type="match status" value="1"/>
</dbReference>
<dbReference type="SMART" id="SM00256">
    <property type="entry name" value="FBOX"/>
    <property type="match status" value="1"/>
</dbReference>
<proteinExistence type="predicted"/>
<reference evidence="2 3" key="1">
    <citation type="journal article" date="2018" name="Nat. Genet.">
        <title>The Rosa genome provides new insights in the design of modern roses.</title>
        <authorList>
            <person name="Bendahmane M."/>
        </authorList>
    </citation>
    <scope>NUCLEOTIDE SEQUENCE [LARGE SCALE GENOMIC DNA]</scope>
    <source>
        <strain evidence="3">cv. Old Blush</strain>
    </source>
</reference>
<sequence>MEERVRKCKANRHSLSVEIEEDILSRLPVKSLCRFRCVSKSWRYLISDPKFVKLHRDRAFQSEHVFRQRQRVIYTNSPITSLPLCKIIRPLTLYSFYLNSNIETLDEYD</sequence>
<dbReference type="EMBL" id="PDCK01000042">
    <property type="protein sequence ID" value="PRQ40875.1"/>
    <property type="molecule type" value="Genomic_DNA"/>
</dbReference>
<dbReference type="PANTHER" id="PTHR31672">
    <property type="entry name" value="BNACNNG10540D PROTEIN"/>
    <property type="match status" value="1"/>
</dbReference>
<dbReference type="OMA" id="CKANRHS"/>
<dbReference type="InterPro" id="IPR001810">
    <property type="entry name" value="F-box_dom"/>
</dbReference>